<feature type="region of interest" description="Disordered" evidence="1">
    <location>
        <begin position="248"/>
        <end position="273"/>
    </location>
</feature>
<evidence type="ECO:0000256" key="1">
    <source>
        <dbReference type="SAM" id="MobiDB-lite"/>
    </source>
</evidence>
<name>A0AAV9IR34_CYACA</name>
<dbReference type="EMBL" id="JANCYW010000002">
    <property type="protein sequence ID" value="KAK4534779.1"/>
    <property type="molecule type" value="Genomic_DNA"/>
</dbReference>
<evidence type="ECO:0000313" key="2">
    <source>
        <dbReference type="EMBL" id="KAK4534779.1"/>
    </source>
</evidence>
<organism evidence="2 3">
    <name type="scientific">Cyanidium caldarium</name>
    <name type="common">Red alga</name>
    <dbReference type="NCBI Taxonomy" id="2771"/>
    <lineage>
        <taxon>Eukaryota</taxon>
        <taxon>Rhodophyta</taxon>
        <taxon>Bangiophyceae</taxon>
        <taxon>Cyanidiales</taxon>
        <taxon>Cyanidiaceae</taxon>
        <taxon>Cyanidium</taxon>
    </lineage>
</organism>
<dbReference type="AlphaFoldDB" id="A0AAV9IR34"/>
<proteinExistence type="predicted"/>
<feature type="compositionally biased region" description="Basic and acidic residues" evidence="1">
    <location>
        <begin position="259"/>
        <end position="273"/>
    </location>
</feature>
<gene>
    <name evidence="2" type="ORF">CDCA_CDCA02G0804</name>
</gene>
<sequence>MEDGNESNRRTTKPSRLDRVVAAAALETLPSHAAWQRTVQQLPSAAARVTFAETCAALSAEVAEALETSLRQIDALERDEMPGAFEEAETTPTDTLLRRALAYLSSAPARRGHGGDGAVLLEMGLWRRLTHLTASTERRVHRALEQAERLRGEHVDACLTAVAANCKGETFADTYVRHVASEYRDELLEAAAEDEAVDADGHVDGSKWADASSRFRLLLARIETGAVLCTEEERQWMLQCDVHGEKRARVAAENADQSPDGRRDDRRAGGMDH</sequence>
<keyword evidence="3" id="KW-1185">Reference proteome</keyword>
<evidence type="ECO:0000313" key="3">
    <source>
        <dbReference type="Proteomes" id="UP001301350"/>
    </source>
</evidence>
<protein>
    <submittedName>
        <fullName evidence="2">Uncharacterized protein</fullName>
    </submittedName>
</protein>
<comment type="caution">
    <text evidence="2">The sequence shown here is derived from an EMBL/GenBank/DDBJ whole genome shotgun (WGS) entry which is preliminary data.</text>
</comment>
<accession>A0AAV9IR34</accession>
<dbReference type="Proteomes" id="UP001301350">
    <property type="component" value="Unassembled WGS sequence"/>
</dbReference>
<reference evidence="2 3" key="1">
    <citation type="submission" date="2022-07" db="EMBL/GenBank/DDBJ databases">
        <title>Genome-wide signatures of adaptation to extreme environments.</title>
        <authorList>
            <person name="Cho C.H."/>
            <person name="Yoon H.S."/>
        </authorList>
    </citation>
    <scope>NUCLEOTIDE SEQUENCE [LARGE SCALE GENOMIC DNA]</scope>
    <source>
        <strain evidence="2 3">DBV 063 E5</strain>
    </source>
</reference>